<dbReference type="OrthoDB" id="1465721at2"/>
<dbReference type="AlphaFoldDB" id="A0A6N6M7M4"/>
<evidence type="ECO:0000313" key="5">
    <source>
        <dbReference type="Proteomes" id="UP000435357"/>
    </source>
</evidence>
<reference evidence="4 5" key="1">
    <citation type="submission" date="2019-09" db="EMBL/GenBank/DDBJ databases">
        <title>Genomes of Cryomorphaceae.</title>
        <authorList>
            <person name="Bowman J.P."/>
        </authorList>
    </citation>
    <scope>NUCLEOTIDE SEQUENCE [LARGE SCALE GENOMIC DNA]</scope>
    <source>
        <strain evidence="4 5">KCTC 52047</strain>
    </source>
</reference>
<protein>
    <submittedName>
        <fullName evidence="4">T9SS type A sorting domain-containing protein</fullName>
    </submittedName>
</protein>
<dbReference type="Proteomes" id="UP000435357">
    <property type="component" value="Unassembled WGS sequence"/>
</dbReference>
<evidence type="ECO:0000259" key="3">
    <source>
        <dbReference type="Pfam" id="PF18962"/>
    </source>
</evidence>
<feature type="signal peptide" evidence="2">
    <location>
        <begin position="1"/>
        <end position="24"/>
    </location>
</feature>
<gene>
    <name evidence="4" type="ORF">F3059_01005</name>
</gene>
<feature type="chain" id="PRO_5026656402" evidence="2">
    <location>
        <begin position="25"/>
        <end position="411"/>
    </location>
</feature>
<evidence type="ECO:0000256" key="1">
    <source>
        <dbReference type="ARBA" id="ARBA00022729"/>
    </source>
</evidence>
<evidence type="ECO:0000256" key="2">
    <source>
        <dbReference type="SAM" id="SignalP"/>
    </source>
</evidence>
<name>A0A6N6M7M4_9FLAO</name>
<sequence length="411" mass="44228">MKKQLLKIAGVFASAFILATSVNAQTEVGILPNPDKSDNNQVNVERGNSTVKDTNFYATFVNQLFNPDTTYIILTINSSNIYTWYHRIQTPSNVSVDIEGARMHLASGNSDGSPVSVDVSLVETAANGLPSNTVLETKSVSIDPVTTTNVGDFANDVVFDNSYSSANGFYLQMTLDSNVSDTLRMITGQNGAAAVSGDSISLAGFTGGNNLNTLGYVQHIRPFVSYEATNSITTDKDTITTDNESVSFTAEGNFKNIADPHLMTGISKNAFWSLDNGSTFVGPANDTTYSFADATVDHTVLLNDSIMTWSAGTYVVSESKTIVGDKTVTGINSIDEGNIKVYRSQNMLNVEVNGNLNPGNQDLFIYNVAGQLVKSSRVNLTANSTSRVNINELNDGLYIVKVADETVRFVK</sequence>
<comment type="caution">
    <text evidence="4">The sequence shown here is derived from an EMBL/GenBank/DDBJ whole genome shotgun (WGS) entry which is preliminary data.</text>
</comment>
<dbReference type="InterPro" id="IPR026444">
    <property type="entry name" value="Secre_tail"/>
</dbReference>
<accession>A0A6N6M7M4</accession>
<keyword evidence="1 2" id="KW-0732">Signal</keyword>
<evidence type="ECO:0000313" key="4">
    <source>
        <dbReference type="EMBL" id="KAB1066078.1"/>
    </source>
</evidence>
<organism evidence="4 5">
    <name type="scientific">Salibacter halophilus</name>
    <dbReference type="NCBI Taxonomy" id="1803916"/>
    <lineage>
        <taxon>Bacteria</taxon>
        <taxon>Pseudomonadati</taxon>
        <taxon>Bacteroidota</taxon>
        <taxon>Flavobacteriia</taxon>
        <taxon>Flavobacteriales</taxon>
        <taxon>Salibacteraceae</taxon>
        <taxon>Salibacter</taxon>
    </lineage>
</organism>
<keyword evidence="5" id="KW-1185">Reference proteome</keyword>
<dbReference type="Pfam" id="PF18962">
    <property type="entry name" value="Por_Secre_tail"/>
    <property type="match status" value="1"/>
</dbReference>
<dbReference type="NCBIfam" id="TIGR04183">
    <property type="entry name" value="Por_Secre_tail"/>
    <property type="match status" value="1"/>
</dbReference>
<proteinExistence type="predicted"/>
<dbReference type="EMBL" id="WACR01000001">
    <property type="protein sequence ID" value="KAB1066078.1"/>
    <property type="molecule type" value="Genomic_DNA"/>
</dbReference>
<dbReference type="RefSeq" id="WP_151166066.1">
    <property type="nucleotide sequence ID" value="NZ_WACR01000001.1"/>
</dbReference>
<feature type="domain" description="Secretion system C-terminal sorting" evidence="3">
    <location>
        <begin position="345"/>
        <end position="407"/>
    </location>
</feature>